<evidence type="ECO:0000259" key="2">
    <source>
        <dbReference type="Pfam" id="PF13193"/>
    </source>
</evidence>
<dbReference type="GO" id="GO:0006631">
    <property type="term" value="P:fatty acid metabolic process"/>
    <property type="evidence" value="ECO:0007669"/>
    <property type="project" value="TreeGrafter"/>
</dbReference>
<proteinExistence type="inferred from homology"/>
<dbReference type="Pfam" id="PF13193">
    <property type="entry name" value="AMP-binding_C"/>
    <property type="match status" value="1"/>
</dbReference>
<accession>A0A6I3M3Q3</accession>
<dbReference type="GO" id="GO:0031956">
    <property type="term" value="F:medium-chain fatty acid-CoA ligase activity"/>
    <property type="evidence" value="ECO:0007669"/>
    <property type="project" value="TreeGrafter"/>
</dbReference>
<organism evidence="3 4">
    <name type="scientific">Agromyces bracchium</name>
    <dbReference type="NCBI Taxonomy" id="88376"/>
    <lineage>
        <taxon>Bacteria</taxon>
        <taxon>Bacillati</taxon>
        <taxon>Actinomycetota</taxon>
        <taxon>Actinomycetes</taxon>
        <taxon>Micrococcales</taxon>
        <taxon>Microbacteriaceae</taxon>
        <taxon>Agromyces</taxon>
    </lineage>
</organism>
<dbReference type="EMBL" id="WMLB01000001">
    <property type="protein sequence ID" value="MTH66797.1"/>
    <property type="molecule type" value="Genomic_DNA"/>
</dbReference>
<comment type="similarity">
    <text evidence="1">Belongs to the ATP-dependent AMP-binding enzyme family.</text>
</comment>
<protein>
    <submittedName>
        <fullName evidence="3">AMP-binding protein</fullName>
    </submittedName>
</protein>
<dbReference type="Proteomes" id="UP000433071">
    <property type="component" value="Unassembled WGS sequence"/>
</dbReference>
<feature type="domain" description="AMP-binding enzyme C-terminal" evidence="2">
    <location>
        <begin position="316"/>
        <end position="387"/>
    </location>
</feature>
<dbReference type="Gene3D" id="3.40.50.12780">
    <property type="entry name" value="N-terminal domain of ligase-like"/>
    <property type="match status" value="1"/>
</dbReference>
<dbReference type="AlphaFoldDB" id="A0A6I3M3Q3"/>
<dbReference type="InterPro" id="IPR045851">
    <property type="entry name" value="AMP-bd_C_sf"/>
</dbReference>
<dbReference type="RefSeq" id="WP_155049935.1">
    <property type="nucleotide sequence ID" value="NZ_BAAAIB010000007.1"/>
</dbReference>
<keyword evidence="4" id="KW-1185">Reference proteome</keyword>
<comment type="caution">
    <text evidence="3">The sequence shown here is derived from an EMBL/GenBank/DDBJ whole genome shotgun (WGS) entry which is preliminary data.</text>
</comment>
<dbReference type="PANTHER" id="PTHR43201">
    <property type="entry name" value="ACYL-COA SYNTHETASE"/>
    <property type="match status" value="1"/>
</dbReference>
<name>A0A6I3M3Q3_9MICO</name>
<dbReference type="OrthoDB" id="5240965at2"/>
<dbReference type="Gene3D" id="3.30.300.30">
    <property type="match status" value="1"/>
</dbReference>
<evidence type="ECO:0000256" key="1">
    <source>
        <dbReference type="ARBA" id="ARBA00006432"/>
    </source>
</evidence>
<dbReference type="InterPro" id="IPR042099">
    <property type="entry name" value="ANL_N_sf"/>
</dbReference>
<evidence type="ECO:0000313" key="4">
    <source>
        <dbReference type="Proteomes" id="UP000433071"/>
    </source>
</evidence>
<gene>
    <name evidence="3" type="ORF">GJ743_00210</name>
</gene>
<dbReference type="PANTHER" id="PTHR43201:SF8">
    <property type="entry name" value="ACYL-COA SYNTHETASE FAMILY MEMBER 3"/>
    <property type="match status" value="1"/>
</dbReference>
<dbReference type="InterPro" id="IPR025110">
    <property type="entry name" value="AMP-bd_C"/>
</dbReference>
<sequence length="416" mass="42974">MIDLLGASGDRIALSFGGRTVRFDELARAVAGVELPAGRGPVGCRAEADPVAAITTVLACLDRGRPVLVGGTQADADRIADALPAGTGLALTTSGSTAADGRPRIIARTVESWLASAEPLAELAGLGPDDRIAVTGPLAVSMHLYAALHALWIGATVTDDLSTATAVHATPTRLARLLSADTPPPRTAIVAGAALPARLREQAAARGIRLVEYYGAAELSFVLAVRHEPGGGADAGLAPFPGVEVDLRPVDAGLELWARSPYLALDVVGGRMRRDADGFATVGDLVEHYAGGGMKVLGRGESAIITAGATVLAEDVEAHLLALPGVRDAAVVGEPHDLLGERIVAVVELEPGTRLETVADAARAALNPVELPRRWFAADLPRTPSGKPARGRLREDIVAGRLGTGHPQPFIDRRNA</sequence>
<dbReference type="SUPFAM" id="SSF56801">
    <property type="entry name" value="Acetyl-CoA synthetase-like"/>
    <property type="match status" value="1"/>
</dbReference>
<dbReference type="CDD" id="cd04433">
    <property type="entry name" value="AFD_class_I"/>
    <property type="match status" value="1"/>
</dbReference>
<evidence type="ECO:0000313" key="3">
    <source>
        <dbReference type="EMBL" id="MTH66797.1"/>
    </source>
</evidence>
<reference evidence="3 4" key="1">
    <citation type="submission" date="2019-11" db="EMBL/GenBank/DDBJ databases">
        <title>Agromyces kandeliae sp. nov., isolated from mangrove soil.</title>
        <authorList>
            <person name="Wang R."/>
        </authorList>
    </citation>
    <scope>NUCLEOTIDE SEQUENCE [LARGE SCALE GENOMIC DNA]</scope>
    <source>
        <strain evidence="3 4">JCM 11433</strain>
    </source>
</reference>